<protein>
    <submittedName>
        <fullName evidence="1">Uncharacterized protein</fullName>
    </submittedName>
</protein>
<evidence type="ECO:0000313" key="1">
    <source>
        <dbReference type="EMBL" id="GAA0159729.1"/>
    </source>
</evidence>
<dbReference type="Proteomes" id="UP001454036">
    <property type="component" value="Unassembled WGS sequence"/>
</dbReference>
<accession>A0AAV3Q7I6</accession>
<dbReference type="EMBL" id="BAABME010003674">
    <property type="protein sequence ID" value="GAA0159729.1"/>
    <property type="molecule type" value="Genomic_DNA"/>
</dbReference>
<sequence>MTFEYTEPVDGNVVLDPDVDFTPTVEKWGICLIGCFTGRFPGSKAVFDIKNSWGVDCKVYRTMRGTWGLKHPQLINEDTHLECPGARRVFGWCLGLTRSGEPR</sequence>
<proteinExistence type="predicted"/>
<name>A0AAV3Q7I6_LITER</name>
<reference evidence="1 2" key="1">
    <citation type="submission" date="2024-01" db="EMBL/GenBank/DDBJ databases">
        <title>The complete chloroplast genome sequence of Lithospermum erythrorhizon: insights into the phylogenetic relationship among Boraginaceae species and the maternal lineages of purple gromwells.</title>
        <authorList>
            <person name="Okada T."/>
            <person name="Watanabe K."/>
        </authorList>
    </citation>
    <scope>NUCLEOTIDE SEQUENCE [LARGE SCALE GENOMIC DNA]</scope>
</reference>
<organism evidence="1 2">
    <name type="scientific">Lithospermum erythrorhizon</name>
    <name type="common">Purple gromwell</name>
    <name type="synonym">Lithospermum officinale var. erythrorhizon</name>
    <dbReference type="NCBI Taxonomy" id="34254"/>
    <lineage>
        <taxon>Eukaryota</taxon>
        <taxon>Viridiplantae</taxon>
        <taxon>Streptophyta</taxon>
        <taxon>Embryophyta</taxon>
        <taxon>Tracheophyta</taxon>
        <taxon>Spermatophyta</taxon>
        <taxon>Magnoliopsida</taxon>
        <taxon>eudicotyledons</taxon>
        <taxon>Gunneridae</taxon>
        <taxon>Pentapetalae</taxon>
        <taxon>asterids</taxon>
        <taxon>lamiids</taxon>
        <taxon>Boraginales</taxon>
        <taxon>Boraginaceae</taxon>
        <taxon>Boraginoideae</taxon>
        <taxon>Lithospermeae</taxon>
        <taxon>Lithospermum</taxon>
    </lineage>
</organism>
<dbReference type="AlphaFoldDB" id="A0AAV3Q7I6"/>
<comment type="caution">
    <text evidence="1">The sequence shown here is derived from an EMBL/GenBank/DDBJ whole genome shotgun (WGS) entry which is preliminary data.</text>
</comment>
<keyword evidence="2" id="KW-1185">Reference proteome</keyword>
<evidence type="ECO:0000313" key="2">
    <source>
        <dbReference type="Proteomes" id="UP001454036"/>
    </source>
</evidence>
<gene>
    <name evidence="1" type="ORF">LIER_16438</name>
</gene>